<dbReference type="Proteomes" id="UP000003824">
    <property type="component" value="Unassembled WGS sequence"/>
</dbReference>
<evidence type="ECO:0000256" key="3">
    <source>
        <dbReference type="PROSITE-ProRule" id="PRU00492"/>
    </source>
</evidence>
<organism evidence="5 6">
    <name type="scientific">Streptomyces viridosporus (strain ATCC 14672 / DSM 40746 / JCM 4963 / KCTC 9882 / NRRL B-12104 / FH 1290)</name>
    <name type="common">Streptomyces ghanaensis</name>
    <dbReference type="NCBI Taxonomy" id="566461"/>
    <lineage>
        <taxon>Bacteria</taxon>
        <taxon>Bacillati</taxon>
        <taxon>Actinomycetota</taxon>
        <taxon>Actinomycetes</taxon>
        <taxon>Kitasatosporales</taxon>
        <taxon>Streptomycetaceae</taxon>
        <taxon>Streptomyces</taxon>
    </lineage>
</organism>
<feature type="domain" description="ATP-cone" evidence="4">
    <location>
        <begin position="58"/>
        <end position="134"/>
    </location>
</feature>
<accession>D6A9W8</accession>
<name>D6A9W8_STRV1</name>
<dbReference type="PANTHER" id="PTHR30455">
    <property type="entry name" value="TRANSCRIPTIONAL REPRESSOR NRDR"/>
    <property type="match status" value="1"/>
</dbReference>
<dbReference type="InterPro" id="IPR003796">
    <property type="entry name" value="RNR_NrdR-like"/>
</dbReference>
<protein>
    <submittedName>
        <fullName evidence="5">Predicted protein</fullName>
    </submittedName>
</protein>
<dbReference type="Pfam" id="PF03477">
    <property type="entry name" value="ATP-cone"/>
    <property type="match status" value="1"/>
</dbReference>
<dbReference type="AlphaFoldDB" id="D6A9W8"/>
<dbReference type="GO" id="GO:0005524">
    <property type="term" value="F:ATP binding"/>
    <property type="evidence" value="ECO:0007669"/>
    <property type="project" value="UniProtKB-UniRule"/>
</dbReference>
<evidence type="ECO:0000256" key="1">
    <source>
        <dbReference type="ARBA" id="ARBA00022741"/>
    </source>
</evidence>
<dbReference type="GO" id="GO:0003677">
    <property type="term" value="F:DNA binding"/>
    <property type="evidence" value="ECO:0007669"/>
    <property type="project" value="UniProtKB-KW"/>
</dbReference>
<reference evidence="6" key="1">
    <citation type="submission" date="2008-12" db="EMBL/GenBank/DDBJ databases">
        <title>Annotation of Streptomyces ghanaensis ATCC 14672.</title>
        <authorList>
            <consortium name="The Broad Institute Genome Sequencing Platform"/>
            <consortium name="Broad Institute Microbial Sequencing Center"/>
            <person name="Fischbach M."/>
            <person name="Ward D."/>
            <person name="Young S."/>
            <person name="Kodira C.D."/>
            <person name="Zeng Q."/>
            <person name="Koehrsen M."/>
            <person name="Godfrey P."/>
            <person name="Alvarado L."/>
            <person name="Berlin A.M."/>
            <person name="Borenstein D."/>
            <person name="Chen Z."/>
            <person name="Engels R."/>
            <person name="Freedman E."/>
            <person name="Gellesch M."/>
            <person name="Goldberg J."/>
            <person name="Griggs A."/>
            <person name="Gujja S."/>
            <person name="Heiman D.I."/>
            <person name="Hepburn T.A."/>
            <person name="Howarth C."/>
            <person name="Jen D."/>
            <person name="Larson L."/>
            <person name="Lewis B."/>
            <person name="Mehta T."/>
            <person name="Park D."/>
            <person name="Pearson M."/>
            <person name="Roberts A."/>
            <person name="Saif S."/>
            <person name="Shea T.D."/>
            <person name="Shenoy N."/>
            <person name="Sisk P."/>
            <person name="Stolte C."/>
            <person name="Sykes S.N."/>
            <person name="Walk T."/>
            <person name="White J."/>
            <person name="Yandava C."/>
            <person name="Straight P."/>
            <person name="Clardy J."/>
            <person name="Hung D."/>
            <person name="Kolter R."/>
            <person name="Mekalanos J."/>
            <person name="Walker S."/>
            <person name="Walsh C.T."/>
            <person name="Wieland B.L.C."/>
            <person name="Ilzarbe M."/>
            <person name="Galagan J."/>
            <person name="Nusbaum C."/>
            <person name="Birren B."/>
        </authorList>
    </citation>
    <scope>NUCLEOTIDE SEQUENCE [LARGE SCALE GENOMIC DNA]</scope>
    <source>
        <strain evidence="6">ATCC 14672 / DSM 40746 / JCM 4963 / KCTC 9882 / NRRL B-12104 / FH 1290</strain>
    </source>
</reference>
<dbReference type="eggNOG" id="COG1327">
    <property type="taxonomic scope" value="Bacteria"/>
</dbReference>
<evidence type="ECO:0000313" key="5">
    <source>
        <dbReference type="EMBL" id="EFE72063.2"/>
    </source>
</evidence>
<evidence type="ECO:0000259" key="4">
    <source>
        <dbReference type="PROSITE" id="PS51161"/>
    </source>
</evidence>
<dbReference type="EMBL" id="DS999641">
    <property type="protein sequence ID" value="EFE72063.2"/>
    <property type="molecule type" value="Genomic_DNA"/>
</dbReference>
<dbReference type="GO" id="GO:0008270">
    <property type="term" value="F:zinc ion binding"/>
    <property type="evidence" value="ECO:0007669"/>
    <property type="project" value="InterPro"/>
</dbReference>
<proteinExistence type="predicted"/>
<sequence length="134" mass="15461">MSAADIGVTRTTPLTVTERYIPWWLTDTRSRCRSTSIRRRRQCPDCSRRFTTMKTYSLMVIKRSGVAEPFNRTKVISSVRKACQGRPVTEDTMAQLVLQLQFAISAGQRRLLESIGLPWRQVPEVRNLHRRGPL</sequence>
<dbReference type="GO" id="GO:0045892">
    <property type="term" value="P:negative regulation of DNA-templated transcription"/>
    <property type="evidence" value="ECO:0007669"/>
    <property type="project" value="InterPro"/>
</dbReference>
<evidence type="ECO:0000313" key="6">
    <source>
        <dbReference type="Proteomes" id="UP000003824"/>
    </source>
</evidence>
<dbReference type="PANTHER" id="PTHR30455:SF2">
    <property type="entry name" value="TRANSCRIPTIONAL REPRESSOR NRDR"/>
    <property type="match status" value="1"/>
</dbReference>
<evidence type="ECO:0000256" key="2">
    <source>
        <dbReference type="ARBA" id="ARBA00022840"/>
    </source>
</evidence>
<keyword evidence="2 3" id="KW-0067">ATP-binding</keyword>
<gene>
    <name evidence="5" type="ORF">SSFG_07298</name>
</gene>
<dbReference type="InterPro" id="IPR005144">
    <property type="entry name" value="ATP-cone_dom"/>
</dbReference>
<dbReference type="PROSITE" id="PS51161">
    <property type="entry name" value="ATP_CONE"/>
    <property type="match status" value="1"/>
</dbReference>
<keyword evidence="1 3" id="KW-0547">Nucleotide-binding</keyword>